<accession>A0A3A9KCG7</accession>
<organism evidence="1 2">
    <name type="scientific">Salipaludibacillus neizhouensis</name>
    <dbReference type="NCBI Taxonomy" id="885475"/>
    <lineage>
        <taxon>Bacteria</taxon>
        <taxon>Bacillati</taxon>
        <taxon>Bacillota</taxon>
        <taxon>Bacilli</taxon>
        <taxon>Bacillales</taxon>
        <taxon>Bacillaceae</taxon>
    </lineage>
</organism>
<comment type="caution">
    <text evidence="1">The sequence shown here is derived from an EMBL/GenBank/DDBJ whole genome shotgun (WGS) entry which is preliminary data.</text>
</comment>
<sequence length="174" mass="20926">MLYYPTAFDPKQEKTKEDRFSELEELEFQVFRMQQNMKEISKHHDVLGIDETKENKWVIIYVSDDGNICKVMAHDCEKPYQGKWDFSIHAHYKNDFCVHIDDIRGKENLGFGSVCMRFLKEYTAERKNIRAISGAISKRDWGHVDRLEYFYKKHRFHVELEPEEKKGEIIWQPM</sequence>
<dbReference type="AlphaFoldDB" id="A0A3A9KCG7"/>
<dbReference type="RefSeq" id="WP_110936023.1">
    <property type="nucleotide sequence ID" value="NZ_KZ614146.1"/>
</dbReference>
<reference evidence="1 2" key="1">
    <citation type="submission" date="2017-10" db="EMBL/GenBank/DDBJ databases">
        <title>Bacillus sp. nov., a halophilic bacterium isolated from a Keqin Lake.</title>
        <authorList>
            <person name="Wang H."/>
        </authorList>
    </citation>
    <scope>NUCLEOTIDE SEQUENCE [LARGE SCALE GENOMIC DNA]</scope>
    <source>
        <strain evidence="1 2">KCTC 13187</strain>
    </source>
</reference>
<evidence type="ECO:0000313" key="2">
    <source>
        <dbReference type="Proteomes" id="UP000281498"/>
    </source>
</evidence>
<evidence type="ECO:0000313" key="1">
    <source>
        <dbReference type="EMBL" id="RKL69338.1"/>
    </source>
</evidence>
<protein>
    <recommendedName>
        <fullName evidence="3">GNAT family N-acetyltransferase</fullName>
    </recommendedName>
</protein>
<keyword evidence="2" id="KW-1185">Reference proteome</keyword>
<gene>
    <name evidence="1" type="ORF">CR203_04740</name>
</gene>
<dbReference type="Proteomes" id="UP000281498">
    <property type="component" value="Unassembled WGS sequence"/>
</dbReference>
<dbReference type="EMBL" id="PDOE01000001">
    <property type="protein sequence ID" value="RKL69338.1"/>
    <property type="molecule type" value="Genomic_DNA"/>
</dbReference>
<proteinExistence type="predicted"/>
<evidence type="ECO:0008006" key="3">
    <source>
        <dbReference type="Google" id="ProtNLM"/>
    </source>
</evidence>
<dbReference type="OrthoDB" id="2233009at2"/>
<name>A0A3A9KCG7_9BACI</name>